<sequence>MSNYESNHRGGRRGRGRGRRGGNLGNECMHPEITANWEERINDFDLLDINLDILHIVYSYGFQYPTDIQSLTIKPILLGRNIIAQAQIKSGKTFTFIIGILQSINTYEETTQAMVLVPTSQLSDQIYDIFKLIGMRLPRLQLSTFKEGESVQQQKEKAAKLPHIIITTPDCALSLIKEGYIRCENLKIVCLDEANELLNQRFNSQINETFSLLDPAVQKLIFSTQITPEILDLMNKFMNDPVITIAKPERLTLDGVRQYFLNVGNCINKLPVLIDILGKFSTQKVFIFVNKKSTVIYLQSELEKAHFEVSAIHREMEQNIKNNIIEQFLTGNSRALIATDYATHINFDFQRIPLVINFELPASVENYIHNVGHFDRCGHQYVALNICDESEIGGIRFIERFYHTKIDEAPTNIQNILQNPNNS</sequence>
<dbReference type="Pfam" id="PF00270">
    <property type="entry name" value="DEAD"/>
    <property type="match status" value="1"/>
</dbReference>
<evidence type="ECO:0000313" key="8">
    <source>
        <dbReference type="EMBL" id="KAK8840876.1"/>
    </source>
</evidence>
<evidence type="ECO:0000256" key="2">
    <source>
        <dbReference type="ARBA" id="ARBA00022801"/>
    </source>
</evidence>
<keyword evidence="8" id="KW-0648">Protein biosynthesis</keyword>
<dbReference type="InterPro" id="IPR001650">
    <property type="entry name" value="Helicase_C-like"/>
</dbReference>
<keyword evidence="1" id="KW-0547">Nucleotide-binding</keyword>
<dbReference type="SMART" id="SM00490">
    <property type="entry name" value="HELICc"/>
    <property type="match status" value="1"/>
</dbReference>
<dbReference type="EMBL" id="JAPFFF010000043">
    <property type="protein sequence ID" value="KAK8840876.1"/>
    <property type="molecule type" value="Genomic_DNA"/>
</dbReference>
<keyword evidence="2" id="KW-0378">Hydrolase</keyword>
<dbReference type="Gene3D" id="3.40.50.300">
    <property type="entry name" value="P-loop containing nucleotide triphosphate hydrolases"/>
    <property type="match status" value="2"/>
</dbReference>
<evidence type="ECO:0000256" key="5">
    <source>
        <dbReference type="SAM" id="MobiDB-lite"/>
    </source>
</evidence>
<reference evidence="8 9" key="1">
    <citation type="submission" date="2024-04" db="EMBL/GenBank/DDBJ databases">
        <title>Tritrichomonas musculus Genome.</title>
        <authorList>
            <person name="Alves-Ferreira E."/>
            <person name="Grigg M."/>
            <person name="Lorenzi H."/>
            <person name="Galac M."/>
        </authorList>
    </citation>
    <scope>NUCLEOTIDE SEQUENCE [LARGE SCALE GENOMIC DNA]</scope>
    <source>
        <strain evidence="8 9">EAF2021</strain>
    </source>
</reference>
<dbReference type="InterPro" id="IPR027417">
    <property type="entry name" value="P-loop_NTPase"/>
</dbReference>
<gene>
    <name evidence="8" type="ORF">M9Y10_027706</name>
</gene>
<evidence type="ECO:0000313" key="9">
    <source>
        <dbReference type="Proteomes" id="UP001470230"/>
    </source>
</evidence>
<organism evidence="8 9">
    <name type="scientific">Tritrichomonas musculus</name>
    <dbReference type="NCBI Taxonomy" id="1915356"/>
    <lineage>
        <taxon>Eukaryota</taxon>
        <taxon>Metamonada</taxon>
        <taxon>Parabasalia</taxon>
        <taxon>Tritrichomonadida</taxon>
        <taxon>Tritrichomonadidae</taxon>
        <taxon>Tritrichomonas</taxon>
    </lineage>
</organism>
<dbReference type="InterPro" id="IPR050079">
    <property type="entry name" value="DEAD_box_RNA_helicase"/>
</dbReference>
<dbReference type="CDD" id="cd18787">
    <property type="entry name" value="SF2_C_DEAD"/>
    <property type="match status" value="1"/>
</dbReference>
<dbReference type="SMART" id="SM00487">
    <property type="entry name" value="DEXDc"/>
    <property type="match status" value="1"/>
</dbReference>
<comment type="caution">
    <text evidence="8">The sequence shown here is derived from an EMBL/GenBank/DDBJ whole genome shotgun (WGS) entry which is preliminary data.</text>
</comment>
<name>A0ABR2H4W9_9EUKA</name>
<dbReference type="InterPro" id="IPR011545">
    <property type="entry name" value="DEAD/DEAH_box_helicase_dom"/>
</dbReference>
<keyword evidence="4" id="KW-0067">ATP-binding</keyword>
<dbReference type="InterPro" id="IPR014001">
    <property type="entry name" value="Helicase_ATP-bd"/>
</dbReference>
<evidence type="ECO:0000256" key="4">
    <source>
        <dbReference type="ARBA" id="ARBA00022840"/>
    </source>
</evidence>
<evidence type="ECO:0000256" key="3">
    <source>
        <dbReference type="ARBA" id="ARBA00022806"/>
    </source>
</evidence>
<protein>
    <submittedName>
        <fullName evidence="8">Eukaryotic initiation factor 4A-II</fullName>
    </submittedName>
</protein>
<dbReference type="GO" id="GO:0003743">
    <property type="term" value="F:translation initiation factor activity"/>
    <property type="evidence" value="ECO:0007669"/>
    <property type="project" value="UniProtKB-KW"/>
</dbReference>
<evidence type="ECO:0000259" key="6">
    <source>
        <dbReference type="PROSITE" id="PS51192"/>
    </source>
</evidence>
<dbReference type="Pfam" id="PF00271">
    <property type="entry name" value="Helicase_C"/>
    <property type="match status" value="1"/>
</dbReference>
<feature type="compositionally biased region" description="Basic residues" evidence="5">
    <location>
        <begin position="9"/>
        <end position="20"/>
    </location>
</feature>
<dbReference type="PANTHER" id="PTHR47959">
    <property type="entry name" value="ATP-DEPENDENT RNA HELICASE RHLE-RELATED"/>
    <property type="match status" value="1"/>
</dbReference>
<keyword evidence="9" id="KW-1185">Reference proteome</keyword>
<dbReference type="PROSITE" id="PS51194">
    <property type="entry name" value="HELICASE_CTER"/>
    <property type="match status" value="1"/>
</dbReference>
<evidence type="ECO:0000256" key="1">
    <source>
        <dbReference type="ARBA" id="ARBA00022741"/>
    </source>
</evidence>
<feature type="domain" description="Helicase C-terminal" evidence="7">
    <location>
        <begin position="272"/>
        <end position="417"/>
    </location>
</feature>
<accession>A0ABR2H4W9</accession>
<keyword evidence="3" id="KW-0347">Helicase</keyword>
<dbReference type="Proteomes" id="UP001470230">
    <property type="component" value="Unassembled WGS sequence"/>
</dbReference>
<dbReference type="SUPFAM" id="SSF52540">
    <property type="entry name" value="P-loop containing nucleoside triphosphate hydrolases"/>
    <property type="match status" value="2"/>
</dbReference>
<dbReference type="PANTHER" id="PTHR47959:SF13">
    <property type="entry name" value="ATP-DEPENDENT RNA HELICASE RHLE"/>
    <property type="match status" value="1"/>
</dbReference>
<keyword evidence="8" id="KW-0396">Initiation factor</keyword>
<evidence type="ECO:0000259" key="7">
    <source>
        <dbReference type="PROSITE" id="PS51194"/>
    </source>
</evidence>
<feature type="domain" description="Helicase ATP-binding" evidence="6">
    <location>
        <begin position="73"/>
        <end position="244"/>
    </location>
</feature>
<feature type="region of interest" description="Disordered" evidence="5">
    <location>
        <begin position="1"/>
        <end position="25"/>
    </location>
</feature>
<proteinExistence type="predicted"/>
<dbReference type="PROSITE" id="PS51192">
    <property type="entry name" value="HELICASE_ATP_BIND_1"/>
    <property type="match status" value="1"/>
</dbReference>